<evidence type="ECO:0000313" key="4">
    <source>
        <dbReference type="EMBL" id="GEN24875.1"/>
    </source>
</evidence>
<dbReference type="Pfam" id="PF05163">
    <property type="entry name" value="DinB"/>
    <property type="match status" value="1"/>
</dbReference>
<name>A0A1M7H619_9GAMM</name>
<dbReference type="InterPro" id="IPR034660">
    <property type="entry name" value="DinB/YfiT-like"/>
</dbReference>
<keyword evidence="2 3" id="KW-0479">Metal-binding</keyword>
<evidence type="ECO:0000313" key="5">
    <source>
        <dbReference type="EMBL" id="SHM24092.1"/>
    </source>
</evidence>
<dbReference type="EMBL" id="BJXU01000114">
    <property type="protein sequence ID" value="GEN24875.1"/>
    <property type="molecule type" value="Genomic_DNA"/>
</dbReference>
<organism evidence="5 6">
    <name type="scientific">Halomonas cupida</name>
    <dbReference type="NCBI Taxonomy" id="44933"/>
    <lineage>
        <taxon>Bacteria</taxon>
        <taxon>Pseudomonadati</taxon>
        <taxon>Pseudomonadota</taxon>
        <taxon>Gammaproteobacteria</taxon>
        <taxon>Oceanospirillales</taxon>
        <taxon>Halomonadaceae</taxon>
        <taxon>Halomonas</taxon>
    </lineage>
</organism>
<comment type="similarity">
    <text evidence="1">Belongs to the DinB family.</text>
</comment>
<feature type="binding site" evidence="3">
    <location>
        <position position="146"/>
    </location>
    <ligand>
        <name>a divalent metal cation</name>
        <dbReference type="ChEBI" id="CHEBI:60240"/>
    </ligand>
</feature>
<dbReference type="EMBL" id="FRCA01000006">
    <property type="protein sequence ID" value="SHM24092.1"/>
    <property type="molecule type" value="Genomic_DNA"/>
</dbReference>
<dbReference type="Gene3D" id="1.20.120.450">
    <property type="entry name" value="dinb family like domain"/>
    <property type="match status" value="1"/>
</dbReference>
<dbReference type="PANTHER" id="PTHR37302">
    <property type="entry name" value="SLR1116 PROTEIN"/>
    <property type="match status" value="1"/>
</dbReference>
<proteinExistence type="inferred from homology"/>
<feature type="binding site" evidence="3">
    <location>
        <position position="50"/>
    </location>
    <ligand>
        <name>a divalent metal cation</name>
        <dbReference type="ChEBI" id="CHEBI:60240"/>
    </ligand>
</feature>
<keyword evidence="7" id="KW-1185">Reference proteome</keyword>
<dbReference type="Proteomes" id="UP000321726">
    <property type="component" value="Unassembled WGS sequence"/>
</dbReference>
<dbReference type="InterPro" id="IPR007837">
    <property type="entry name" value="DinB"/>
</dbReference>
<dbReference type="STRING" id="44933.SAMN05660971_02504"/>
<evidence type="ECO:0000313" key="6">
    <source>
        <dbReference type="Proteomes" id="UP000184123"/>
    </source>
</evidence>
<dbReference type="PANTHER" id="PTHR37302:SF1">
    <property type="entry name" value="PROTEIN DINB"/>
    <property type="match status" value="1"/>
</dbReference>
<dbReference type="GO" id="GO:0046872">
    <property type="term" value="F:metal ion binding"/>
    <property type="evidence" value="ECO:0007669"/>
    <property type="project" value="UniProtKB-KW"/>
</dbReference>
<dbReference type="AlphaFoldDB" id="A0A1M7H619"/>
<dbReference type="SUPFAM" id="SSF109854">
    <property type="entry name" value="DinB/YfiT-like putative metalloenzymes"/>
    <property type="match status" value="1"/>
</dbReference>
<feature type="binding site" evidence="3">
    <location>
        <position position="150"/>
    </location>
    <ligand>
        <name>a divalent metal cation</name>
        <dbReference type="ChEBI" id="CHEBI:60240"/>
    </ligand>
</feature>
<reference evidence="5 6" key="1">
    <citation type="submission" date="2016-11" db="EMBL/GenBank/DDBJ databases">
        <authorList>
            <person name="Jaros S."/>
            <person name="Januszkiewicz K."/>
            <person name="Wedrychowicz H."/>
        </authorList>
    </citation>
    <scope>NUCLEOTIDE SEQUENCE [LARGE SCALE GENOMIC DNA]</scope>
    <source>
        <strain evidence="5 6">DSM 4740</strain>
    </source>
</reference>
<accession>A0A1M7H619</accession>
<evidence type="ECO:0000256" key="3">
    <source>
        <dbReference type="PIRSR" id="PIRSR607837-1"/>
    </source>
</evidence>
<evidence type="ECO:0000313" key="7">
    <source>
        <dbReference type="Proteomes" id="UP000321726"/>
    </source>
</evidence>
<protein>
    <submittedName>
        <fullName evidence="5">Uncharacterized damage-inducible protein DinB (Forms a four-helix bundle)</fullName>
    </submittedName>
</protein>
<sequence length="178" mass="20294">MSLTEHIRLLACYGQWMNTRIYDAAGRLTPEELNRDRGAYFGSIMGTLNHLVVGDTIWLKRFACHPSSASHLTEVLALPSPARLDQRLFEDFDALRGHRTWLDEKILDWSTQLSDNDLDDTLNYRSTMGVQSSRPYGSLVMHFFNHQTHHRGQLSTLLYQAGADIGVTDLLALIPERH</sequence>
<evidence type="ECO:0000256" key="1">
    <source>
        <dbReference type="ARBA" id="ARBA00008635"/>
    </source>
</evidence>
<dbReference type="RefSeq" id="WP_073435543.1">
    <property type="nucleotide sequence ID" value="NZ_BJXU01000114.1"/>
</dbReference>
<dbReference type="OrthoDB" id="9807509at2"/>
<reference evidence="4 7" key="2">
    <citation type="submission" date="2019-07" db="EMBL/GenBank/DDBJ databases">
        <title>Whole genome shotgun sequence of Halomonas cupida NBRC 102219.</title>
        <authorList>
            <person name="Hosoyama A."/>
            <person name="Uohara A."/>
            <person name="Ohji S."/>
            <person name="Ichikawa N."/>
        </authorList>
    </citation>
    <scope>NUCLEOTIDE SEQUENCE [LARGE SCALE GENOMIC DNA]</scope>
    <source>
        <strain evidence="4 7">NBRC 102219</strain>
    </source>
</reference>
<dbReference type="Proteomes" id="UP000184123">
    <property type="component" value="Unassembled WGS sequence"/>
</dbReference>
<evidence type="ECO:0000256" key="2">
    <source>
        <dbReference type="ARBA" id="ARBA00022723"/>
    </source>
</evidence>
<gene>
    <name evidence="4" type="ORF">HCU01_28240</name>
    <name evidence="5" type="ORF">SAMN05660971_02504</name>
</gene>